<proteinExistence type="inferred from homology"/>
<evidence type="ECO:0000256" key="9">
    <source>
        <dbReference type="ARBA" id="ARBA00044973"/>
    </source>
</evidence>
<dbReference type="Pfam" id="PF01557">
    <property type="entry name" value="FAA_hydrolase"/>
    <property type="match status" value="1"/>
</dbReference>
<dbReference type="PANTHER" id="PTHR11820">
    <property type="entry name" value="ACYLPYRUVASE"/>
    <property type="match status" value="1"/>
</dbReference>
<accession>A0A7I8W1I6</accession>
<evidence type="ECO:0000256" key="13">
    <source>
        <dbReference type="ARBA" id="ARBA00047973"/>
    </source>
</evidence>
<dbReference type="GO" id="GO:0046872">
    <property type="term" value="F:metal ion binding"/>
    <property type="evidence" value="ECO:0007669"/>
    <property type="project" value="UniProtKB-KW"/>
</dbReference>
<dbReference type="GO" id="GO:0005739">
    <property type="term" value="C:mitochondrion"/>
    <property type="evidence" value="ECO:0007669"/>
    <property type="project" value="TreeGrafter"/>
</dbReference>
<dbReference type="EC" id="5.3.2.2" evidence="9"/>
<dbReference type="EC" id="4.1.1.112" evidence="2"/>
<dbReference type="Proteomes" id="UP000549394">
    <property type="component" value="Unassembled WGS sequence"/>
</dbReference>
<evidence type="ECO:0000313" key="17">
    <source>
        <dbReference type="Proteomes" id="UP000549394"/>
    </source>
</evidence>
<evidence type="ECO:0000256" key="6">
    <source>
        <dbReference type="ARBA" id="ARBA00042340"/>
    </source>
</evidence>
<gene>
    <name evidence="16" type="ORF">DGYR_LOCUS10211</name>
</gene>
<dbReference type="Gene3D" id="3.90.850.10">
    <property type="entry name" value="Fumarylacetoacetase-like, C-terminal domain"/>
    <property type="match status" value="1"/>
</dbReference>
<dbReference type="GO" id="GO:0019752">
    <property type="term" value="P:carboxylic acid metabolic process"/>
    <property type="evidence" value="ECO:0007669"/>
    <property type="project" value="UniProtKB-ARBA"/>
</dbReference>
<dbReference type="GO" id="GO:0008948">
    <property type="term" value="F:oxaloacetate decarboxylase activity"/>
    <property type="evidence" value="ECO:0007669"/>
    <property type="project" value="UniProtKB-EC"/>
</dbReference>
<sequence length="214" mass="23874">MSKYSRFWEFGRKIICVGRNFRAHAKELGNEVPDDPIIFLKPSTAYVREPNKIRLPPNTNELHHEVELGLVIGKNGSNITEENAMEHVAGYCVALDMTDRDKQTALKKKGLPWSLAKSFDTSCPVGDFLPKEMIRNPEDVRLWLKVNDVMKQDGQTDCMIFSPSKLISFVSGYFTLEEGDLILTGTPSGVGPVSAGDRIEAGVNELSSIKFLIE</sequence>
<dbReference type="AlphaFoldDB" id="A0A7I8W1I6"/>
<dbReference type="SUPFAM" id="SSF56529">
    <property type="entry name" value="FAH"/>
    <property type="match status" value="1"/>
</dbReference>
<evidence type="ECO:0000313" key="16">
    <source>
        <dbReference type="EMBL" id="CAD5122395.1"/>
    </source>
</evidence>
<evidence type="ECO:0000256" key="7">
    <source>
        <dbReference type="ARBA" id="ARBA00044830"/>
    </source>
</evidence>
<reference evidence="16 17" key="1">
    <citation type="submission" date="2020-08" db="EMBL/GenBank/DDBJ databases">
        <authorList>
            <person name="Hejnol A."/>
        </authorList>
    </citation>
    <scope>NUCLEOTIDE SEQUENCE [LARGE SCALE GENOMIC DNA]</scope>
</reference>
<comment type="catalytic activity">
    <reaction evidence="14">
        <text>acetylpyruvate + H2O = acetate + pyruvate + H(+)</text>
        <dbReference type="Rhea" id="RHEA:16097"/>
        <dbReference type="ChEBI" id="CHEBI:15360"/>
        <dbReference type="ChEBI" id="CHEBI:15361"/>
        <dbReference type="ChEBI" id="CHEBI:15377"/>
        <dbReference type="ChEBI" id="CHEBI:15378"/>
        <dbReference type="ChEBI" id="CHEBI:30089"/>
    </reaction>
</comment>
<evidence type="ECO:0000256" key="2">
    <source>
        <dbReference type="ARBA" id="ARBA00012947"/>
    </source>
</evidence>
<protein>
    <recommendedName>
        <fullName evidence="10">Oxaloacetate tautomerase FAHD1, mitochondrial</fullName>
        <ecNumber evidence="5">3.7.1.5</ecNumber>
        <ecNumber evidence="2">4.1.1.112</ecNumber>
        <ecNumber evidence="9">5.3.2.2</ecNumber>
    </recommendedName>
    <alternativeName>
        <fullName evidence="7">Acylpyruvase FAHD1</fullName>
    </alternativeName>
    <alternativeName>
        <fullName evidence="6">Fumarylacetoacetate hydrolase domain-containing protein 1</fullName>
    </alternativeName>
    <alternativeName>
        <fullName evidence="4">Oxaloacetate decarboxylase</fullName>
    </alternativeName>
</protein>
<comment type="catalytic activity">
    <reaction evidence="13">
        <text>oxaloacetate + H(+) = pyruvate + CO2</text>
        <dbReference type="Rhea" id="RHEA:15641"/>
        <dbReference type="ChEBI" id="CHEBI:15361"/>
        <dbReference type="ChEBI" id="CHEBI:15378"/>
        <dbReference type="ChEBI" id="CHEBI:16452"/>
        <dbReference type="ChEBI" id="CHEBI:16526"/>
        <dbReference type="EC" id="4.1.1.112"/>
    </reaction>
</comment>
<comment type="similarity">
    <text evidence="1">Belongs to the FAH family.</text>
</comment>
<organism evidence="16 17">
    <name type="scientific">Dimorphilus gyrociliatus</name>
    <dbReference type="NCBI Taxonomy" id="2664684"/>
    <lineage>
        <taxon>Eukaryota</taxon>
        <taxon>Metazoa</taxon>
        <taxon>Spiralia</taxon>
        <taxon>Lophotrochozoa</taxon>
        <taxon>Annelida</taxon>
        <taxon>Polychaeta</taxon>
        <taxon>Polychaeta incertae sedis</taxon>
        <taxon>Dinophilidae</taxon>
        <taxon>Dimorphilus</taxon>
    </lineage>
</organism>
<evidence type="ECO:0000256" key="4">
    <source>
        <dbReference type="ARBA" id="ARBA00032305"/>
    </source>
</evidence>
<evidence type="ECO:0000259" key="15">
    <source>
        <dbReference type="Pfam" id="PF01557"/>
    </source>
</evidence>
<dbReference type="EMBL" id="CAJFCJ010000017">
    <property type="protein sequence ID" value="CAD5122395.1"/>
    <property type="molecule type" value="Genomic_DNA"/>
</dbReference>
<dbReference type="OrthoDB" id="411064at2759"/>
<keyword evidence="3" id="KW-0479">Metal-binding</keyword>
<dbReference type="InterPro" id="IPR011234">
    <property type="entry name" value="Fumarylacetoacetase-like_C"/>
</dbReference>
<feature type="domain" description="Fumarylacetoacetase-like C-terminal" evidence="15">
    <location>
        <begin position="13"/>
        <end position="209"/>
    </location>
</feature>
<dbReference type="FunFam" id="3.90.850.10:FF:000003">
    <property type="entry name" value="Fumarylacetoacetate hydrolase domain-containing 1"/>
    <property type="match status" value="1"/>
</dbReference>
<dbReference type="PANTHER" id="PTHR11820:SF7">
    <property type="entry name" value="ACYLPYRUVASE FAHD1, MITOCHONDRIAL"/>
    <property type="match status" value="1"/>
</dbReference>
<evidence type="ECO:0000256" key="1">
    <source>
        <dbReference type="ARBA" id="ARBA00010211"/>
    </source>
</evidence>
<evidence type="ECO:0000256" key="3">
    <source>
        <dbReference type="ARBA" id="ARBA00022723"/>
    </source>
</evidence>
<comment type="catalytic activity">
    <reaction evidence="12">
        <text>3-fumarylpyruvate + H2O = fumarate + pyruvate + H(+)</text>
        <dbReference type="Rhea" id="RHEA:26168"/>
        <dbReference type="ChEBI" id="CHEBI:15361"/>
        <dbReference type="ChEBI" id="CHEBI:15377"/>
        <dbReference type="ChEBI" id="CHEBI:15378"/>
        <dbReference type="ChEBI" id="CHEBI:16854"/>
        <dbReference type="ChEBI" id="CHEBI:29806"/>
    </reaction>
</comment>
<dbReference type="GO" id="GO:0050163">
    <property type="term" value="F:oxaloacetate tautomerase activity"/>
    <property type="evidence" value="ECO:0007669"/>
    <property type="project" value="UniProtKB-EC"/>
</dbReference>
<evidence type="ECO:0000256" key="14">
    <source>
        <dbReference type="ARBA" id="ARBA00048846"/>
    </source>
</evidence>
<dbReference type="GO" id="GO:0047621">
    <property type="term" value="F:acylpyruvate hydrolase activity"/>
    <property type="evidence" value="ECO:0007669"/>
    <property type="project" value="UniProtKB-EC"/>
</dbReference>
<keyword evidence="17" id="KW-1185">Reference proteome</keyword>
<dbReference type="EC" id="3.7.1.5" evidence="5"/>
<evidence type="ECO:0000256" key="5">
    <source>
        <dbReference type="ARBA" id="ARBA00039040"/>
    </source>
</evidence>
<comment type="caution">
    <text evidence="16">The sequence shown here is derived from an EMBL/GenBank/DDBJ whole genome shotgun (WGS) entry which is preliminary data.</text>
</comment>
<evidence type="ECO:0000256" key="11">
    <source>
        <dbReference type="ARBA" id="ARBA00047858"/>
    </source>
</evidence>
<comment type="catalytic activity">
    <reaction evidence="11">
        <text>a 3-acylpyruvate + H2O = a carboxylate + pyruvate + H(+)</text>
        <dbReference type="Rhea" id="RHEA:19009"/>
        <dbReference type="ChEBI" id="CHEBI:15361"/>
        <dbReference type="ChEBI" id="CHEBI:15377"/>
        <dbReference type="ChEBI" id="CHEBI:15378"/>
        <dbReference type="ChEBI" id="CHEBI:29067"/>
        <dbReference type="ChEBI" id="CHEBI:57278"/>
        <dbReference type="EC" id="3.7.1.5"/>
    </reaction>
</comment>
<evidence type="ECO:0000256" key="8">
    <source>
        <dbReference type="ARBA" id="ARBA00044911"/>
    </source>
</evidence>
<evidence type="ECO:0000256" key="10">
    <source>
        <dbReference type="ARBA" id="ARBA00044980"/>
    </source>
</evidence>
<comment type="catalytic activity">
    <reaction evidence="8">
        <text>oxaloacetate = enol-oxaloacetate</text>
        <dbReference type="Rhea" id="RHEA:16021"/>
        <dbReference type="ChEBI" id="CHEBI:16452"/>
        <dbReference type="ChEBI" id="CHEBI:17479"/>
        <dbReference type="EC" id="5.3.2.2"/>
    </reaction>
    <physiologicalReaction direction="right-to-left" evidence="8">
        <dbReference type="Rhea" id="RHEA:16023"/>
    </physiologicalReaction>
</comment>
<dbReference type="GO" id="GO:0018773">
    <property type="term" value="F:acetylpyruvate hydrolase activity"/>
    <property type="evidence" value="ECO:0007669"/>
    <property type="project" value="TreeGrafter"/>
</dbReference>
<name>A0A7I8W1I6_9ANNE</name>
<dbReference type="InterPro" id="IPR036663">
    <property type="entry name" value="Fumarylacetoacetase_C_sf"/>
</dbReference>
<evidence type="ECO:0000256" key="12">
    <source>
        <dbReference type="ARBA" id="ARBA00047963"/>
    </source>
</evidence>